<dbReference type="PANTHER" id="PTHR13134">
    <property type="entry name" value="TRAFFICKING PROTEIN PARTICLE COMPLEX SUBUNIT 13"/>
    <property type="match status" value="1"/>
</dbReference>
<gene>
    <name evidence="4" type="ORF">IV203_006908</name>
</gene>
<dbReference type="InterPro" id="IPR055428">
    <property type="entry name" value="TRAPPC13_C"/>
</dbReference>
<evidence type="ECO:0000259" key="2">
    <source>
        <dbReference type="Pfam" id="PF06159"/>
    </source>
</evidence>
<feature type="domain" description="Trafficking protein particle complex subunit 13 N-terminal" evidence="2">
    <location>
        <begin position="11"/>
        <end position="149"/>
    </location>
</feature>
<dbReference type="OrthoDB" id="10250284at2759"/>
<evidence type="ECO:0000256" key="1">
    <source>
        <dbReference type="ARBA" id="ARBA00010785"/>
    </source>
</evidence>
<organism evidence="4 5">
    <name type="scientific">Nitzschia inconspicua</name>
    <dbReference type="NCBI Taxonomy" id="303405"/>
    <lineage>
        <taxon>Eukaryota</taxon>
        <taxon>Sar</taxon>
        <taxon>Stramenopiles</taxon>
        <taxon>Ochrophyta</taxon>
        <taxon>Bacillariophyta</taxon>
        <taxon>Bacillariophyceae</taxon>
        <taxon>Bacillariophycidae</taxon>
        <taxon>Bacillariales</taxon>
        <taxon>Bacillariaceae</taxon>
        <taxon>Nitzschia</taxon>
    </lineage>
</organism>
<proteinExistence type="inferred from homology"/>
<evidence type="ECO:0000313" key="4">
    <source>
        <dbReference type="EMBL" id="KAG7341816.1"/>
    </source>
</evidence>
<dbReference type="Pfam" id="PF06159">
    <property type="entry name" value="TRAPPC13_N"/>
    <property type="match status" value="1"/>
</dbReference>
<keyword evidence="5" id="KW-1185">Reference proteome</keyword>
<dbReference type="Pfam" id="PF23643">
    <property type="entry name" value="TRAPPC13_C"/>
    <property type="match status" value="1"/>
</dbReference>
<dbReference type="AlphaFoldDB" id="A0A9K3PCN8"/>
<dbReference type="InterPro" id="IPR010378">
    <property type="entry name" value="TRAPPC13"/>
</dbReference>
<comment type="caution">
    <text evidence="4">The sequence shown here is derived from an EMBL/GenBank/DDBJ whole genome shotgun (WGS) entry which is preliminary data.</text>
</comment>
<dbReference type="PANTHER" id="PTHR13134:SF3">
    <property type="entry name" value="TRAFFICKING PROTEIN PARTICLE COMPLEX SUBUNIT 13"/>
    <property type="match status" value="1"/>
</dbReference>
<comment type="similarity">
    <text evidence="1">Belongs to the TRAPPC13 family.</text>
</comment>
<dbReference type="EMBL" id="JAGRRH010000025">
    <property type="protein sequence ID" value="KAG7341816.1"/>
    <property type="molecule type" value="Genomic_DNA"/>
</dbReference>
<sequence length="474" mass="51070">MTDPTSFAVPTLKVMRLPKPDLDTPTAGTLNSNTCLLGTALCLPNSFGVIHVGETFTAYLGALNTHQTLNVRQLTVTAQLQTPSQRWQLASRLDPGNATGGVEVAPNAGVDCIVSHHLEEAGQHILRVEVSYLNQGTIQSLRKFYRFQVSQPLQLLSNVVRLSDQCCFVTITLEHDRDRPSMTISSLELEPATGMTATPVKKRQPTTIIKGVTSTATTTTTTTTTGVQLYDSSGRLELGDTRNYLFQVTATVTEHGSTKGIAAGDELGRAVVTWRKACGEMGRMASTSILCPALTNILVPDPRNTDQRAEPVLSSDFVVHTKGGSCLSVDVASMAASRAANPVAYRNNNNNPHALDIMLPITVEPIQPPETVQLGTPFAVTFLLVNHSDHYRTLQLQFPTDHMKGLIVCGPSFVNLQEELPGGGGSTRIEMRFVAITAGLLKLQGCHVVDLATGQSIPQPPLFHTFVPASQPDE</sequence>
<reference evidence="4" key="1">
    <citation type="journal article" date="2021" name="Sci. Rep.">
        <title>Diploid genomic architecture of Nitzschia inconspicua, an elite biomass production diatom.</title>
        <authorList>
            <person name="Oliver A."/>
            <person name="Podell S."/>
            <person name="Pinowska A."/>
            <person name="Traller J.C."/>
            <person name="Smith S.R."/>
            <person name="McClure R."/>
            <person name="Beliaev A."/>
            <person name="Bohutskyi P."/>
            <person name="Hill E.A."/>
            <person name="Rabines A."/>
            <person name="Zheng H."/>
            <person name="Allen L.Z."/>
            <person name="Kuo A."/>
            <person name="Grigoriev I.V."/>
            <person name="Allen A.E."/>
            <person name="Hazlebeck D."/>
            <person name="Allen E.E."/>
        </authorList>
    </citation>
    <scope>NUCLEOTIDE SEQUENCE</scope>
    <source>
        <strain evidence="4">Hildebrandi</strain>
    </source>
</reference>
<evidence type="ECO:0000313" key="5">
    <source>
        <dbReference type="Proteomes" id="UP000693970"/>
    </source>
</evidence>
<dbReference type="InterPro" id="IPR055427">
    <property type="entry name" value="TRAPPC13_N"/>
</dbReference>
<feature type="domain" description="Trafficking protein particle complex subunit 13 C-terminal" evidence="3">
    <location>
        <begin position="369"/>
        <end position="459"/>
    </location>
</feature>
<evidence type="ECO:0000259" key="3">
    <source>
        <dbReference type="Pfam" id="PF23643"/>
    </source>
</evidence>
<name>A0A9K3PCN8_9STRA</name>
<dbReference type="Proteomes" id="UP000693970">
    <property type="component" value="Unassembled WGS sequence"/>
</dbReference>
<accession>A0A9K3PCN8</accession>
<reference evidence="4" key="2">
    <citation type="submission" date="2021-04" db="EMBL/GenBank/DDBJ databases">
        <authorList>
            <person name="Podell S."/>
        </authorList>
    </citation>
    <scope>NUCLEOTIDE SEQUENCE</scope>
    <source>
        <strain evidence="4">Hildebrandi</strain>
    </source>
</reference>
<dbReference type="GO" id="GO:1990072">
    <property type="term" value="C:TRAPPIII protein complex"/>
    <property type="evidence" value="ECO:0007669"/>
    <property type="project" value="TreeGrafter"/>
</dbReference>
<protein>
    <submittedName>
        <fullName evidence="4">DUF974 domain containing protein</fullName>
    </submittedName>
</protein>